<feature type="domain" description="AAA-ATPase-like" evidence="1">
    <location>
        <begin position="108"/>
        <end position="273"/>
    </location>
</feature>
<dbReference type="EMBL" id="RARA01000026">
    <property type="protein sequence ID" value="ROT47116.1"/>
    <property type="molecule type" value="Genomic_DNA"/>
</dbReference>
<dbReference type="Pfam" id="PF08011">
    <property type="entry name" value="PDDEXK_9"/>
    <property type="match status" value="1"/>
</dbReference>
<name>A0A3N2QBC1_9BACT</name>
<dbReference type="InterPro" id="IPR027417">
    <property type="entry name" value="P-loop_NTPase"/>
</dbReference>
<dbReference type="InterPro" id="IPR018631">
    <property type="entry name" value="AAA-ATPase-like_dom"/>
</dbReference>
<dbReference type="SUPFAM" id="SSF52540">
    <property type="entry name" value="P-loop containing nucleoside triphosphate hydrolases"/>
    <property type="match status" value="1"/>
</dbReference>
<organism evidence="2 3">
    <name type="scientific">Candidatus Cardinium hertigii</name>
    <dbReference type="NCBI Taxonomy" id="247481"/>
    <lineage>
        <taxon>Bacteria</taxon>
        <taxon>Pseudomonadati</taxon>
        <taxon>Bacteroidota</taxon>
        <taxon>Cytophagia</taxon>
        <taxon>Cytophagales</taxon>
        <taxon>Amoebophilaceae</taxon>
        <taxon>Candidatus Cardinium</taxon>
    </lineage>
</organism>
<dbReference type="Pfam" id="PF09820">
    <property type="entry name" value="AAA-ATPase_like"/>
    <property type="match status" value="2"/>
</dbReference>
<comment type="caution">
    <text evidence="2">The sequence shown here is derived from an EMBL/GenBank/DDBJ whole genome shotgun (WGS) entry which is preliminary data.</text>
</comment>
<sequence>MSSNKNYQWPRIRVGSDDFKTLRLHSDLLVDKSLLIQELLENSAEVLLITRPRRWGKSLNMDMLRKFFEIEVDEAGKLLPEEKRINRLLFTGGNIDLDIKGIKQLAALKIHTDVYAMEQQGKYPVIYINFKDVKGSNYQDIEADIKQQVVALFLQHVYLESYISHPTSFLKESQKEQLDHYFSGKLDKNDLKQSLRFLSELLYKHFNQKVYILIDEYDTPINNSYIRFGNKPEEFEQVLELFRTIFGSSLKSNPYLEKGVITGILRITKANLFSDLNNVREYTLLDTKFASFYGFTQSEVELLLSQLPAITDPAKIKDWYNGYTFGGKVTYNPWSIMCCLSNEGKLDYYWIDSGGTALIDKMLLSDEMQVYLQNLTAGEPIISPIATQISFSDITKPMGLFSLLLFSGYLNPTAKSPEKNIYALSIPNEEVKYIYETRILQWVTDQLEIDSVRYYSLIALLPTCRVEDIEAFKTQFQKLLCSTTSFYQTGENRAELFYSGFMLGLIAMLTPDYIVESERETGSGRADIILLPQAGRSDNAIIIEYKVAKTLKDLPSVAEIGLQQIIDKKYDTKVKEHRYVKKLLKLSMAFCGKQVAFAYQIDTVSACTNENK</sequence>
<dbReference type="PANTHER" id="PTHR34825">
    <property type="entry name" value="CONSERVED PROTEIN, WITH A WEAK D-GALACTARATE DEHYDRATASE/ALTRONATE HYDROLASE DOMAIN"/>
    <property type="match status" value="1"/>
</dbReference>
<dbReference type="Proteomes" id="UP000270927">
    <property type="component" value="Unassembled WGS sequence"/>
</dbReference>
<keyword evidence="3" id="KW-1185">Reference proteome</keyword>
<evidence type="ECO:0000313" key="2">
    <source>
        <dbReference type="EMBL" id="ROT47116.1"/>
    </source>
</evidence>
<dbReference type="OrthoDB" id="973950at2"/>
<feature type="domain" description="AAA-ATPase-like" evidence="1">
    <location>
        <begin position="14"/>
        <end position="78"/>
    </location>
</feature>
<dbReference type="RefSeq" id="WP_123663370.1">
    <property type="nucleotide sequence ID" value="NZ_RARA01000026.1"/>
</dbReference>
<proteinExistence type="predicted"/>
<gene>
    <name evidence="2" type="ORF">EDM02_04505</name>
</gene>
<evidence type="ECO:0000259" key="1">
    <source>
        <dbReference type="Pfam" id="PF09820"/>
    </source>
</evidence>
<dbReference type="InterPro" id="IPR012547">
    <property type="entry name" value="PDDEXK_9"/>
</dbReference>
<accession>A0A3N2QBC1</accession>
<dbReference type="PANTHER" id="PTHR34825:SF1">
    <property type="entry name" value="AAA-ATPASE-LIKE DOMAIN-CONTAINING PROTEIN"/>
    <property type="match status" value="1"/>
</dbReference>
<dbReference type="AlphaFoldDB" id="A0A3N2QBC1"/>
<protein>
    <recommendedName>
        <fullName evidence="1">AAA-ATPase-like domain-containing protein</fullName>
    </recommendedName>
</protein>
<reference evidence="2 3" key="1">
    <citation type="submission" date="2018-09" db="EMBL/GenBank/DDBJ databases">
        <title>Comparative Genomics of Wolbachia-Cardinium Dual Endosymbiosis in a Plant-Parasitic Nematode.</title>
        <authorList>
            <person name="Brown A.M.V."/>
            <person name="Wasala S.K."/>
            <person name="Howe D.K."/>
            <person name="Peetz A.B."/>
            <person name="Zasada I.A."/>
            <person name="Denver D.R."/>
        </authorList>
    </citation>
    <scope>NUCLEOTIDE SEQUENCE [LARGE SCALE GENOMIC DNA]</scope>
    <source>
        <strain evidence="2 3">Pp_1</strain>
    </source>
</reference>
<evidence type="ECO:0000313" key="3">
    <source>
        <dbReference type="Proteomes" id="UP000270927"/>
    </source>
</evidence>